<dbReference type="Pfam" id="PF01527">
    <property type="entry name" value="HTH_Tnp_1"/>
    <property type="match status" value="1"/>
</dbReference>
<evidence type="ECO:0000313" key="2">
    <source>
        <dbReference type="Proteomes" id="UP000262325"/>
    </source>
</evidence>
<dbReference type="SUPFAM" id="SSF46689">
    <property type="entry name" value="Homeodomain-like"/>
    <property type="match status" value="1"/>
</dbReference>
<evidence type="ECO:0000313" key="1">
    <source>
        <dbReference type="EMBL" id="HCW93990.1"/>
    </source>
</evidence>
<dbReference type="Proteomes" id="UP000262325">
    <property type="component" value="Unassembled WGS sequence"/>
</dbReference>
<dbReference type="AlphaFoldDB" id="A0A3D5QEC5"/>
<proteinExistence type="predicted"/>
<dbReference type="InterPro" id="IPR002514">
    <property type="entry name" value="Transposase_8"/>
</dbReference>
<organism evidence="1 2">
    <name type="scientific">Flexistipes sinusarabici</name>
    <dbReference type="NCBI Taxonomy" id="2352"/>
    <lineage>
        <taxon>Bacteria</taxon>
        <taxon>Pseudomonadati</taxon>
        <taxon>Deferribacterota</taxon>
        <taxon>Deferribacteres</taxon>
        <taxon>Deferribacterales</taxon>
        <taxon>Flexistipitaceae</taxon>
        <taxon>Flexistipes</taxon>
    </lineage>
</organism>
<dbReference type="Gene3D" id="1.10.10.60">
    <property type="entry name" value="Homeodomain-like"/>
    <property type="match status" value="1"/>
</dbReference>
<feature type="non-terminal residue" evidence="1">
    <location>
        <position position="45"/>
    </location>
</feature>
<dbReference type="GO" id="GO:0003677">
    <property type="term" value="F:DNA binding"/>
    <property type="evidence" value="ECO:0007669"/>
    <property type="project" value="InterPro"/>
</dbReference>
<dbReference type="GO" id="GO:0006313">
    <property type="term" value="P:DNA transposition"/>
    <property type="evidence" value="ECO:0007669"/>
    <property type="project" value="InterPro"/>
</dbReference>
<evidence type="ECO:0008006" key="3">
    <source>
        <dbReference type="Google" id="ProtNLM"/>
    </source>
</evidence>
<sequence length="45" mass="5093">MAKEKKAMSKTRQRYDEEFKKNAVKLSYASSKTVKEVAGDLGINI</sequence>
<dbReference type="GO" id="GO:0004803">
    <property type="term" value="F:transposase activity"/>
    <property type="evidence" value="ECO:0007669"/>
    <property type="project" value="InterPro"/>
</dbReference>
<reference evidence="1 2" key="1">
    <citation type="journal article" date="2018" name="Nat. Biotechnol.">
        <title>A standardized bacterial taxonomy based on genome phylogeny substantially revises the tree of life.</title>
        <authorList>
            <person name="Parks D.H."/>
            <person name="Chuvochina M."/>
            <person name="Waite D.W."/>
            <person name="Rinke C."/>
            <person name="Skarshewski A."/>
            <person name="Chaumeil P.A."/>
            <person name="Hugenholtz P."/>
        </authorList>
    </citation>
    <scope>NUCLEOTIDE SEQUENCE [LARGE SCALE GENOMIC DNA]</scope>
    <source>
        <strain evidence="1">UBA8672</strain>
    </source>
</reference>
<comment type="caution">
    <text evidence="1">The sequence shown here is derived from an EMBL/GenBank/DDBJ whole genome shotgun (WGS) entry which is preliminary data.</text>
</comment>
<name>A0A3D5QEC5_FLESI</name>
<dbReference type="EMBL" id="DPPF01000211">
    <property type="protein sequence ID" value="HCW93990.1"/>
    <property type="molecule type" value="Genomic_DNA"/>
</dbReference>
<protein>
    <recommendedName>
        <fullName evidence="3">Transposase</fullName>
    </recommendedName>
</protein>
<accession>A0A3D5QEC5</accession>
<gene>
    <name evidence="1" type="ORF">DHM44_09960</name>
</gene>
<dbReference type="InterPro" id="IPR009057">
    <property type="entry name" value="Homeodomain-like_sf"/>
</dbReference>